<evidence type="ECO:0000256" key="1">
    <source>
        <dbReference type="RuleBase" id="RU366020"/>
    </source>
</evidence>
<evidence type="ECO:0000313" key="4">
    <source>
        <dbReference type="Proteomes" id="UP001153555"/>
    </source>
</evidence>
<accession>A0A9N7NQD9</accession>
<keyword evidence="4" id="KW-1185">Reference proteome</keyword>
<keyword evidence="1" id="KW-0378">Hydrolase</keyword>
<keyword evidence="1" id="KW-0904">Protein phosphatase</keyword>
<dbReference type="EC" id="3.1.3.16" evidence="1"/>
<reference evidence="3" key="1">
    <citation type="submission" date="2019-12" db="EMBL/GenBank/DDBJ databases">
        <authorList>
            <person name="Scholes J."/>
        </authorList>
    </citation>
    <scope>NUCLEOTIDE SEQUENCE</scope>
</reference>
<comment type="catalytic activity">
    <reaction evidence="1">
        <text>O-phospho-L-threonyl-[protein] + H2O = L-threonyl-[protein] + phosphate</text>
        <dbReference type="Rhea" id="RHEA:47004"/>
        <dbReference type="Rhea" id="RHEA-COMP:11060"/>
        <dbReference type="Rhea" id="RHEA-COMP:11605"/>
        <dbReference type="ChEBI" id="CHEBI:15377"/>
        <dbReference type="ChEBI" id="CHEBI:30013"/>
        <dbReference type="ChEBI" id="CHEBI:43474"/>
        <dbReference type="ChEBI" id="CHEBI:61977"/>
        <dbReference type="EC" id="3.1.3.16"/>
    </reaction>
</comment>
<evidence type="ECO:0000313" key="3">
    <source>
        <dbReference type="EMBL" id="CAA0834840.1"/>
    </source>
</evidence>
<dbReference type="OrthoDB" id="60843at2759"/>
<gene>
    <name evidence="3" type="ORF">SHERM_02647</name>
</gene>
<dbReference type="Gene3D" id="3.60.40.10">
    <property type="entry name" value="PPM-type phosphatase domain"/>
    <property type="match status" value="2"/>
</dbReference>
<name>A0A9N7NQD9_STRHE</name>
<comment type="catalytic activity">
    <reaction evidence="1">
        <text>O-phospho-L-seryl-[protein] + H2O = L-seryl-[protein] + phosphate</text>
        <dbReference type="Rhea" id="RHEA:20629"/>
        <dbReference type="Rhea" id="RHEA-COMP:9863"/>
        <dbReference type="Rhea" id="RHEA-COMP:11604"/>
        <dbReference type="ChEBI" id="CHEBI:15377"/>
        <dbReference type="ChEBI" id="CHEBI:29999"/>
        <dbReference type="ChEBI" id="CHEBI:43474"/>
        <dbReference type="ChEBI" id="CHEBI:83421"/>
        <dbReference type="EC" id="3.1.3.16"/>
    </reaction>
</comment>
<keyword evidence="1" id="KW-0460">Magnesium</keyword>
<comment type="cofactor">
    <cofactor evidence="1">
        <name>Mg(2+)</name>
        <dbReference type="ChEBI" id="CHEBI:18420"/>
    </cofactor>
</comment>
<keyword evidence="1" id="KW-0464">Manganese</keyword>
<comment type="similarity">
    <text evidence="1">Belongs to the PP2C family.</text>
</comment>
<proteinExistence type="inferred from homology"/>
<dbReference type="InterPro" id="IPR001932">
    <property type="entry name" value="PPM-type_phosphatase-like_dom"/>
</dbReference>
<protein>
    <recommendedName>
        <fullName evidence="1">Protein phosphatase</fullName>
        <ecNumber evidence="1">3.1.3.16</ecNumber>
    </recommendedName>
</protein>
<dbReference type="PANTHER" id="PTHR12320">
    <property type="entry name" value="PROTEIN PHOSPHATASE 2C"/>
    <property type="match status" value="1"/>
</dbReference>
<feature type="domain" description="PPM-type phosphatase" evidence="2">
    <location>
        <begin position="35"/>
        <end position="271"/>
    </location>
</feature>
<dbReference type="GO" id="GO:0046872">
    <property type="term" value="F:metal ion binding"/>
    <property type="evidence" value="ECO:0007669"/>
    <property type="project" value="UniProtKB-UniRule"/>
</dbReference>
<dbReference type="GO" id="GO:0004722">
    <property type="term" value="F:protein serine/threonine phosphatase activity"/>
    <property type="evidence" value="ECO:0007669"/>
    <property type="project" value="UniProtKB-EC"/>
</dbReference>
<dbReference type="SMART" id="SM00331">
    <property type="entry name" value="PP2C_SIG"/>
    <property type="match status" value="1"/>
</dbReference>
<dbReference type="SUPFAM" id="SSF81606">
    <property type="entry name" value="PP2C-like"/>
    <property type="match status" value="1"/>
</dbReference>
<dbReference type="PANTHER" id="PTHR12320:SF81">
    <property type="entry name" value="PROTEIN PHOSPHATASE 2C 23-RELATED"/>
    <property type="match status" value="1"/>
</dbReference>
<dbReference type="PROSITE" id="PS51746">
    <property type="entry name" value="PPM_2"/>
    <property type="match status" value="1"/>
</dbReference>
<keyword evidence="1" id="KW-0479">Metal-binding</keyword>
<dbReference type="Proteomes" id="UP001153555">
    <property type="component" value="Unassembled WGS sequence"/>
</dbReference>
<comment type="caution">
    <text evidence="3">The sequence shown here is derived from an EMBL/GenBank/DDBJ whole genome shotgun (WGS) entry which is preliminary data.</text>
</comment>
<comment type="cofactor">
    <cofactor evidence="1">
        <name>Mn(2+)</name>
        <dbReference type="ChEBI" id="CHEBI:29035"/>
    </cofactor>
</comment>
<dbReference type="AlphaFoldDB" id="A0A9N7NQD9"/>
<dbReference type="InterPro" id="IPR039123">
    <property type="entry name" value="PPTC7"/>
</dbReference>
<evidence type="ECO:0000259" key="2">
    <source>
        <dbReference type="PROSITE" id="PS51746"/>
    </source>
</evidence>
<dbReference type="EMBL" id="CACSLK010028053">
    <property type="protein sequence ID" value="CAA0834840.1"/>
    <property type="molecule type" value="Genomic_DNA"/>
</dbReference>
<dbReference type="InterPro" id="IPR036457">
    <property type="entry name" value="PPM-type-like_dom_sf"/>
</dbReference>
<sequence length="272" mass="28965">MAPTMKMKLIRLLRKTRKALHLSPPTAAESKLTWRAASHYIPKENPSKPLGEDSHFISANPPIIGVADGVGGWSARGVDAGEYARELMTHAARAVARGPIGPKNILLKANSKTKSRGSSTACVAALDRRNNILRAANLGDSGFVVVRGGRIAYASPVQVHEFICPYQMGEGNVGPQHADELVVGVEAGDVVVMGTTGLFDNVFQWDIAAVVAECLGNGEGPEAAARWLAEVARQNSLDWELMSPLEFAAIEASVVHTGGNYDDVTVVVAYVK</sequence>
<organism evidence="3 4">
    <name type="scientific">Striga hermonthica</name>
    <name type="common">Purple witchweed</name>
    <name type="synonym">Buchnera hermonthica</name>
    <dbReference type="NCBI Taxonomy" id="68872"/>
    <lineage>
        <taxon>Eukaryota</taxon>
        <taxon>Viridiplantae</taxon>
        <taxon>Streptophyta</taxon>
        <taxon>Embryophyta</taxon>
        <taxon>Tracheophyta</taxon>
        <taxon>Spermatophyta</taxon>
        <taxon>Magnoliopsida</taxon>
        <taxon>eudicotyledons</taxon>
        <taxon>Gunneridae</taxon>
        <taxon>Pentapetalae</taxon>
        <taxon>asterids</taxon>
        <taxon>lamiids</taxon>
        <taxon>Lamiales</taxon>
        <taxon>Orobanchaceae</taxon>
        <taxon>Buchnereae</taxon>
        <taxon>Striga</taxon>
    </lineage>
</organism>
<dbReference type="SMART" id="SM00332">
    <property type="entry name" value="PP2Cc"/>
    <property type="match status" value="1"/>
</dbReference>